<keyword evidence="6 8" id="KW-0648">Protein biosynthesis</keyword>
<accession>A0ABS5IET6</accession>
<organism evidence="11 12">
    <name type="scientific">Magnetospirillum sulfuroxidans</name>
    <dbReference type="NCBI Taxonomy" id="611300"/>
    <lineage>
        <taxon>Bacteria</taxon>
        <taxon>Pseudomonadati</taxon>
        <taxon>Pseudomonadota</taxon>
        <taxon>Alphaproteobacteria</taxon>
        <taxon>Rhodospirillales</taxon>
        <taxon>Rhodospirillaceae</taxon>
        <taxon>Magnetospirillum</taxon>
    </lineage>
</organism>
<gene>
    <name evidence="8" type="primary">gltX</name>
    <name evidence="11" type="ORF">KEC16_11200</name>
</gene>
<sequence>MTVIVRFAPSPTGLLHVGNARVALINWLFAKAHGGYFMLRYDDTDQARSTEEFAEAIGADLSWLGLVWDKKAWQSKRLDQYAAAADKLKADGRLYACWETPDELDFKRKRQLARGLPPVYDRSGLHVSAADRAKYEAEGRQPHWRFKLEHKDVRWDDLTRGDSHVNCTSLSDPVLIRGDGTYLYTLPSVVDDIEFEVSHIIRGEDHVTNSAPQIQLFQALGAVPPAFAHLPLLTDISGAGLSKRLGSRSLADLREQGIEAMAVNSLLAKLGTSDAIEIRSSLDQLVDEFDIGHFSRATPKFDPNELAHLNAKLLHTLPFSQVAPRLAALGLEQADEAFWDAVKANLAGIGDAAQWWPVVAGPITPVVEDGAFLAQAAAVLPEGPWDHATWGAWTNAVKQASGRKGRELFHPLRLALTGRENGPELKLLLPLIGRDKASARLSGQIA</sequence>
<feature type="domain" description="Glutamyl/glutaminyl-tRNA synthetase class Ib catalytic" evidence="9">
    <location>
        <begin position="3"/>
        <end position="306"/>
    </location>
</feature>
<dbReference type="SUPFAM" id="SSF52374">
    <property type="entry name" value="Nucleotidylyl transferase"/>
    <property type="match status" value="1"/>
</dbReference>
<dbReference type="PRINTS" id="PR00987">
    <property type="entry name" value="TRNASYNTHGLU"/>
</dbReference>
<dbReference type="Gene3D" id="1.10.10.350">
    <property type="match status" value="1"/>
</dbReference>
<dbReference type="InterPro" id="IPR001412">
    <property type="entry name" value="aa-tRNA-synth_I_CS"/>
</dbReference>
<dbReference type="InterPro" id="IPR000924">
    <property type="entry name" value="Glu/Gln-tRNA-synth"/>
</dbReference>
<comment type="caution">
    <text evidence="8">Lacks conserved residue(s) required for the propagation of feature annotation.</text>
</comment>
<dbReference type="InterPro" id="IPR008925">
    <property type="entry name" value="aa_tRNA-synth_I_cd-bd_sf"/>
</dbReference>
<comment type="function">
    <text evidence="8">Catalyzes the attachment of glutamate to tRNA(Glu) in a two-step reaction: glutamate is first activated by ATP to form Glu-AMP and then transferred to the acceptor end of tRNA(Glu).</text>
</comment>
<comment type="catalytic activity">
    <reaction evidence="8">
        <text>tRNA(Glu) + L-glutamate + ATP = L-glutamyl-tRNA(Glu) + AMP + diphosphate</text>
        <dbReference type="Rhea" id="RHEA:23540"/>
        <dbReference type="Rhea" id="RHEA-COMP:9663"/>
        <dbReference type="Rhea" id="RHEA-COMP:9680"/>
        <dbReference type="ChEBI" id="CHEBI:29985"/>
        <dbReference type="ChEBI" id="CHEBI:30616"/>
        <dbReference type="ChEBI" id="CHEBI:33019"/>
        <dbReference type="ChEBI" id="CHEBI:78442"/>
        <dbReference type="ChEBI" id="CHEBI:78520"/>
        <dbReference type="ChEBI" id="CHEBI:456215"/>
        <dbReference type="EC" id="6.1.1.17"/>
    </reaction>
</comment>
<dbReference type="NCBIfam" id="TIGR00464">
    <property type="entry name" value="gltX_bact"/>
    <property type="match status" value="1"/>
</dbReference>
<keyword evidence="5 8" id="KW-0067">ATP-binding</keyword>
<keyword evidence="2 8" id="KW-0963">Cytoplasm</keyword>
<feature type="short sequence motif" description="'KMSKS' region" evidence="8">
    <location>
        <begin position="240"/>
        <end position="244"/>
    </location>
</feature>
<evidence type="ECO:0000256" key="3">
    <source>
        <dbReference type="ARBA" id="ARBA00022598"/>
    </source>
</evidence>
<dbReference type="EMBL" id="JAGTUF010000009">
    <property type="protein sequence ID" value="MBR9972278.1"/>
    <property type="molecule type" value="Genomic_DNA"/>
</dbReference>
<feature type="domain" description="Aminoacyl-tRNA synthetase class I anticodon-binding" evidence="10">
    <location>
        <begin position="373"/>
        <end position="442"/>
    </location>
</feature>
<dbReference type="InterPro" id="IPR045462">
    <property type="entry name" value="aa-tRNA-synth_I_cd-bd"/>
</dbReference>
<comment type="similarity">
    <text evidence="1 8">Belongs to the class-I aminoacyl-tRNA synthetase family. Glutamate--tRNA ligase type 1 subfamily.</text>
</comment>
<reference evidence="11 12" key="1">
    <citation type="submission" date="2021-04" db="EMBL/GenBank/DDBJ databases">
        <title>Magnetospirillum sulfuroxidans sp. nov., a facultative chemolithoautotrophic sulfur-oxidizing alphaproteobacterium isolated from freshwater sediment and proposals for Paramagetospirillum gen. nov., and Magnetospirillaceae fam. nov.</title>
        <authorList>
            <person name="Koziaeva V."/>
            <person name="Geelhoed J.S."/>
            <person name="Sorokin D.Y."/>
            <person name="Grouzdev D.S."/>
        </authorList>
    </citation>
    <scope>NUCLEOTIDE SEQUENCE [LARGE SCALE GENOMIC DNA]</scope>
    <source>
        <strain evidence="11 12">J10</strain>
    </source>
</reference>
<evidence type="ECO:0000259" key="9">
    <source>
        <dbReference type="Pfam" id="PF00749"/>
    </source>
</evidence>
<protein>
    <recommendedName>
        <fullName evidence="8">Glutamate--tRNA ligase</fullName>
        <ecNumber evidence="8">6.1.1.17</ecNumber>
    </recommendedName>
    <alternativeName>
        <fullName evidence="8">Glutamyl-tRNA synthetase</fullName>
        <shortName evidence="8">GluRS</shortName>
    </alternativeName>
</protein>
<evidence type="ECO:0000256" key="6">
    <source>
        <dbReference type="ARBA" id="ARBA00022917"/>
    </source>
</evidence>
<dbReference type="InterPro" id="IPR020751">
    <property type="entry name" value="aa-tRNA-synth_I_codon-bd_sub2"/>
</dbReference>
<evidence type="ECO:0000256" key="8">
    <source>
        <dbReference type="HAMAP-Rule" id="MF_00022"/>
    </source>
</evidence>
<evidence type="ECO:0000256" key="5">
    <source>
        <dbReference type="ARBA" id="ARBA00022840"/>
    </source>
</evidence>
<dbReference type="PROSITE" id="PS00178">
    <property type="entry name" value="AA_TRNA_LIGASE_I"/>
    <property type="match status" value="1"/>
</dbReference>
<evidence type="ECO:0000313" key="11">
    <source>
        <dbReference type="EMBL" id="MBR9972278.1"/>
    </source>
</evidence>
<keyword evidence="4 8" id="KW-0547">Nucleotide-binding</keyword>
<dbReference type="HAMAP" id="MF_00022">
    <property type="entry name" value="Glu_tRNA_synth_type1"/>
    <property type="match status" value="1"/>
</dbReference>
<name>A0ABS5IET6_9PROT</name>
<dbReference type="GO" id="GO:0004818">
    <property type="term" value="F:glutamate-tRNA ligase activity"/>
    <property type="evidence" value="ECO:0007669"/>
    <property type="project" value="UniProtKB-EC"/>
</dbReference>
<dbReference type="InterPro" id="IPR020058">
    <property type="entry name" value="Glu/Gln-tRNA-synth_Ib_cat-dom"/>
</dbReference>
<comment type="subunit">
    <text evidence="8">Monomer.</text>
</comment>
<dbReference type="PANTHER" id="PTHR43311">
    <property type="entry name" value="GLUTAMATE--TRNA LIGASE"/>
    <property type="match status" value="1"/>
</dbReference>
<dbReference type="SUPFAM" id="SSF48163">
    <property type="entry name" value="An anticodon-binding domain of class I aminoacyl-tRNA synthetases"/>
    <property type="match status" value="1"/>
</dbReference>
<evidence type="ECO:0000259" key="10">
    <source>
        <dbReference type="Pfam" id="PF19269"/>
    </source>
</evidence>
<evidence type="ECO:0000256" key="4">
    <source>
        <dbReference type="ARBA" id="ARBA00022741"/>
    </source>
</evidence>
<feature type="binding site" evidence="8">
    <location>
        <position position="243"/>
    </location>
    <ligand>
        <name>ATP</name>
        <dbReference type="ChEBI" id="CHEBI:30616"/>
    </ligand>
</feature>
<evidence type="ECO:0000256" key="2">
    <source>
        <dbReference type="ARBA" id="ARBA00022490"/>
    </source>
</evidence>
<evidence type="ECO:0000256" key="1">
    <source>
        <dbReference type="ARBA" id="ARBA00007894"/>
    </source>
</evidence>
<dbReference type="InterPro" id="IPR014729">
    <property type="entry name" value="Rossmann-like_a/b/a_fold"/>
</dbReference>
<feature type="short sequence motif" description="'HIGH' region" evidence="8">
    <location>
        <begin position="9"/>
        <end position="19"/>
    </location>
</feature>
<comment type="subcellular location">
    <subcellularLocation>
        <location evidence="8">Cytoplasm</location>
    </subcellularLocation>
</comment>
<proteinExistence type="inferred from homology"/>
<dbReference type="InterPro" id="IPR004527">
    <property type="entry name" value="Glu-tRNA-ligase_bac/mito"/>
</dbReference>
<dbReference type="PANTHER" id="PTHR43311:SF2">
    <property type="entry name" value="GLUTAMATE--TRNA LIGASE, MITOCHONDRIAL-RELATED"/>
    <property type="match status" value="1"/>
</dbReference>
<dbReference type="Gene3D" id="3.40.50.620">
    <property type="entry name" value="HUPs"/>
    <property type="match status" value="1"/>
</dbReference>
<evidence type="ECO:0000313" key="12">
    <source>
        <dbReference type="Proteomes" id="UP000680714"/>
    </source>
</evidence>
<dbReference type="InterPro" id="IPR049940">
    <property type="entry name" value="GluQ/Sye"/>
</dbReference>
<evidence type="ECO:0000256" key="7">
    <source>
        <dbReference type="ARBA" id="ARBA00023146"/>
    </source>
</evidence>
<dbReference type="Proteomes" id="UP000680714">
    <property type="component" value="Unassembled WGS sequence"/>
</dbReference>
<dbReference type="Pfam" id="PF19269">
    <property type="entry name" value="Anticodon_2"/>
    <property type="match status" value="1"/>
</dbReference>
<dbReference type="Pfam" id="PF00749">
    <property type="entry name" value="tRNA-synt_1c"/>
    <property type="match status" value="1"/>
</dbReference>
<keyword evidence="7 8" id="KW-0030">Aminoacyl-tRNA synthetase</keyword>
<comment type="caution">
    <text evidence="11">The sequence shown here is derived from an EMBL/GenBank/DDBJ whole genome shotgun (WGS) entry which is preliminary data.</text>
</comment>
<dbReference type="RefSeq" id="WP_211548869.1">
    <property type="nucleotide sequence ID" value="NZ_JAGTUF010000009.1"/>
</dbReference>
<keyword evidence="3 8" id="KW-0436">Ligase</keyword>
<dbReference type="EC" id="6.1.1.17" evidence="8"/>
<keyword evidence="12" id="KW-1185">Reference proteome</keyword>